<proteinExistence type="predicted"/>
<keyword evidence="8" id="KW-0472">Membrane</keyword>
<dbReference type="GO" id="GO:0009507">
    <property type="term" value="C:chloroplast"/>
    <property type="evidence" value="ECO:0007669"/>
    <property type="project" value="UniProtKB-SubCell"/>
</dbReference>
<evidence type="ECO:0000256" key="6">
    <source>
        <dbReference type="ARBA" id="ARBA00022963"/>
    </source>
</evidence>
<keyword evidence="5" id="KW-0809">Transit peptide</keyword>
<dbReference type="InterPro" id="IPR002921">
    <property type="entry name" value="Fungal_lipase-type"/>
</dbReference>
<dbReference type="CDD" id="cd00519">
    <property type="entry name" value="Lipase_3"/>
    <property type="match status" value="1"/>
</dbReference>
<dbReference type="Gene3D" id="3.40.50.1820">
    <property type="entry name" value="alpha/beta hydrolase"/>
    <property type="match status" value="1"/>
</dbReference>
<evidence type="ECO:0000256" key="8">
    <source>
        <dbReference type="SAM" id="Phobius"/>
    </source>
</evidence>
<feature type="domain" description="Fungal lipase-type" evidence="9">
    <location>
        <begin position="120"/>
        <end position="262"/>
    </location>
</feature>
<keyword evidence="8" id="KW-1133">Transmembrane helix</keyword>
<dbReference type="PANTHER" id="PTHR31403">
    <property type="entry name" value="PHOSPHOLIPASE A1-IBETA2, CHLOROPLASTIC"/>
    <property type="match status" value="1"/>
</dbReference>
<dbReference type="GO" id="GO:0004620">
    <property type="term" value="F:phospholipase activity"/>
    <property type="evidence" value="ECO:0007669"/>
    <property type="project" value="UniProtKB-ARBA"/>
</dbReference>
<evidence type="ECO:0000259" key="9">
    <source>
        <dbReference type="Pfam" id="PF01764"/>
    </source>
</evidence>
<keyword evidence="8" id="KW-0812">Transmembrane</keyword>
<sequence>MIIARIITYIFIFVFTLIGLLSVISFSTTTDPIKYTLYNDIKCKDLKTCDNPIDNSLCLSRTSTNFDTNSVLIALDLITRVEKDIHETPYGLVDKGEISNRLNDKNVFGVVWEGSDSIWVTFRGTWNLYEWINNFKLAQVSYDDVIDKYKTVPEFMKKNKSIMVHKGFVKLYSEICNSLLNIIKTISINNKRTIYVVGHSLGGAIATMMGLDLKNDGYDVVVYSFSGPRIGNCSFVNEVTNSYLDVYRVHNSTDVIPNTPMTVSPNFLVHNKPYFYGHCGTEYKFTVNWKSIFNNHSIAAIVNNIDSVR</sequence>
<evidence type="ECO:0000256" key="5">
    <source>
        <dbReference type="ARBA" id="ARBA00022946"/>
    </source>
</evidence>
<feature type="transmembrane region" description="Helical" evidence="8">
    <location>
        <begin position="7"/>
        <end position="26"/>
    </location>
</feature>
<dbReference type="InterPro" id="IPR029058">
    <property type="entry name" value="AB_hydrolase_fold"/>
</dbReference>
<keyword evidence="2" id="KW-0150">Chloroplast</keyword>
<evidence type="ECO:0000256" key="1">
    <source>
        <dbReference type="ARBA" id="ARBA00004229"/>
    </source>
</evidence>
<dbReference type="GO" id="GO:0016042">
    <property type="term" value="P:lipid catabolic process"/>
    <property type="evidence" value="ECO:0007669"/>
    <property type="project" value="UniProtKB-KW"/>
</dbReference>
<dbReference type="PANTHER" id="PTHR31403:SF7">
    <property type="entry name" value="PHOSPHOLIPASE A1-IGAMMA3, CHLOROPLASTIC"/>
    <property type="match status" value="1"/>
</dbReference>
<dbReference type="SUPFAM" id="SSF53474">
    <property type="entry name" value="alpha/beta-Hydrolases"/>
    <property type="match status" value="1"/>
</dbReference>
<keyword evidence="3" id="KW-0934">Plastid</keyword>
<keyword evidence="6" id="KW-0442">Lipid degradation</keyword>
<evidence type="ECO:0000256" key="2">
    <source>
        <dbReference type="ARBA" id="ARBA00022528"/>
    </source>
</evidence>
<protein>
    <recommendedName>
        <fullName evidence="9">Fungal lipase-type domain-containing protein</fullName>
    </recommendedName>
</protein>
<keyword evidence="4" id="KW-0378">Hydrolase</keyword>
<keyword evidence="7" id="KW-0443">Lipid metabolism</keyword>
<evidence type="ECO:0000256" key="7">
    <source>
        <dbReference type="ARBA" id="ARBA00023098"/>
    </source>
</evidence>
<evidence type="ECO:0000256" key="4">
    <source>
        <dbReference type="ARBA" id="ARBA00022801"/>
    </source>
</evidence>
<reference evidence="10" key="1">
    <citation type="journal article" date="2020" name="Nature">
        <title>Giant virus diversity and host interactions through global metagenomics.</title>
        <authorList>
            <person name="Schulz F."/>
            <person name="Roux S."/>
            <person name="Paez-Espino D."/>
            <person name="Jungbluth S."/>
            <person name="Walsh D.A."/>
            <person name="Denef V.J."/>
            <person name="McMahon K.D."/>
            <person name="Konstantinidis K.T."/>
            <person name="Eloe-Fadrosh E.A."/>
            <person name="Kyrpides N.C."/>
            <person name="Woyke T."/>
        </authorList>
    </citation>
    <scope>NUCLEOTIDE SEQUENCE</scope>
    <source>
        <strain evidence="10">GVMAG-S-1016704-142</strain>
    </source>
</reference>
<evidence type="ECO:0000256" key="3">
    <source>
        <dbReference type="ARBA" id="ARBA00022640"/>
    </source>
</evidence>
<evidence type="ECO:0000313" key="10">
    <source>
        <dbReference type="EMBL" id="QHU33836.1"/>
    </source>
</evidence>
<organism evidence="10">
    <name type="scientific">viral metagenome</name>
    <dbReference type="NCBI Taxonomy" id="1070528"/>
    <lineage>
        <taxon>unclassified sequences</taxon>
        <taxon>metagenomes</taxon>
        <taxon>organismal metagenomes</taxon>
    </lineage>
</organism>
<dbReference type="Pfam" id="PF01764">
    <property type="entry name" value="Lipase_3"/>
    <property type="match status" value="1"/>
</dbReference>
<accession>A0A6C0LSI0</accession>
<dbReference type="AlphaFoldDB" id="A0A6C0LSI0"/>
<name>A0A6C0LSI0_9ZZZZ</name>
<dbReference type="EMBL" id="MN740564">
    <property type="protein sequence ID" value="QHU33836.1"/>
    <property type="molecule type" value="Genomic_DNA"/>
</dbReference>
<comment type="subcellular location">
    <subcellularLocation>
        <location evidence="1">Plastid</location>
        <location evidence="1">Chloroplast</location>
    </subcellularLocation>
</comment>